<sequence length="154" mass="17413">IANDVNTAVTTFTGIITVILDSNSRTFFINGRNSKLKPWITAGLVNSIRFRDKLYRKLQTQPFNIQLKTRFNRYQNTLHSLIKQAKFNYYKNKIEGASGDPKKFWSTVNEIAGRQGGKDRFPVGAYCDSGDTVTPELVKNVSDQFNTYFASVGS</sequence>
<proteinExistence type="predicted"/>
<evidence type="ECO:0000313" key="1">
    <source>
        <dbReference type="EMBL" id="JAT26521.1"/>
    </source>
</evidence>
<feature type="non-terminal residue" evidence="1">
    <location>
        <position position="1"/>
    </location>
</feature>
<feature type="non-terminal residue" evidence="1">
    <location>
        <position position="154"/>
    </location>
</feature>
<organism evidence="1">
    <name type="scientific">Graphocephala atropunctata</name>
    <dbReference type="NCBI Taxonomy" id="36148"/>
    <lineage>
        <taxon>Eukaryota</taxon>
        <taxon>Metazoa</taxon>
        <taxon>Ecdysozoa</taxon>
        <taxon>Arthropoda</taxon>
        <taxon>Hexapoda</taxon>
        <taxon>Insecta</taxon>
        <taxon>Pterygota</taxon>
        <taxon>Neoptera</taxon>
        <taxon>Paraneoptera</taxon>
        <taxon>Hemiptera</taxon>
        <taxon>Auchenorrhyncha</taxon>
        <taxon>Membracoidea</taxon>
        <taxon>Cicadellidae</taxon>
        <taxon>Cicadellinae</taxon>
        <taxon>Cicadellini</taxon>
        <taxon>Graphocephala</taxon>
    </lineage>
</organism>
<accession>A0A1B6LS36</accession>
<name>A0A1B6LS36_9HEMI</name>
<reference evidence="1" key="1">
    <citation type="submission" date="2015-11" db="EMBL/GenBank/DDBJ databases">
        <title>De novo transcriptome assembly of four potential Pierce s Disease insect vectors from Arizona vineyards.</title>
        <authorList>
            <person name="Tassone E.E."/>
        </authorList>
    </citation>
    <scope>NUCLEOTIDE SEQUENCE</scope>
</reference>
<dbReference type="AlphaFoldDB" id="A0A1B6LS36"/>
<dbReference type="EMBL" id="GEBQ01013456">
    <property type="protein sequence ID" value="JAT26521.1"/>
    <property type="molecule type" value="Transcribed_RNA"/>
</dbReference>
<protein>
    <submittedName>
        <fullName evidence="1">Uncharacterized protein</fullName>
    </submittedName>
</protein>
<gene>
    <name evidence="1" type="ORF">g.2570</name>
</gene>